<feature type="compositionally biased region" description="Polar residues" evidence="2">
    <location>
        <begin position="51"/>
        <end position="68"/>
    </location>
</feature>
<keyword evidence="3" id="KW-0812">Transmembrane</keyword>
<dbReference type="AlphaFoldDB" id="A0A4W4GIK2"/>
<protein>
    <recommendedName>
        <fullName evidence="6">Transmembrane protein 121B</fullName>
    </recommendedName>
</protein>
<dbReference type="PANTHER" id="PTHR47399">
    <property type="entry name" value="TRANSMEMBRANE PROTEIN 121B"/>
    <property type="match status" value="1"/>
</dbReference>
<feature type="transmembrane region" description="Helical" evidence="3">
    <location>
        <begin position="99"/>
        <end position="122"/>
    </location>
</feature>
<feature type="transmembrane region" description="Helical" evidence="3">
    <location>
        <begin position="128"/>
        <end position="147"/>
    </location>
</feature>
<dbReference type="STRING" id="8005.ENSEEEP00000037357"/>
<evidence type="ECO:0000313" key="4">
    <source>
        <dbReference type="Ensembl" id="ENSEEEP00000037357.1"/>
    </source>
</evidence>
<feature type="transmembrane region" description="Helical" evidence="3">
    <location>
        <begin position="308"/>
        <end position="331"/>
    </location>
</feature>
<evidence type="ECO:0000256" key="2">
    <source>
        <dbReference type="SAM" id="MobiDB-lite"/>
    </source>
</evidence>
<reference evidence="4" key="4">
    <citation type="submission" date="2025-08" db="UniProtKB">
        <authorList>
            <consortium name="Ensembl"/>
        </authorList>
    </citation>
    <scope>IDENTIFICATION</scope>
</reference>
<evidence type="ECO:0008006" key="6">
    <source>
        <dbReference type="Google" id="ProtNLM"/>
    </source>
</evidence>
<keyword evidence="3" id="KW-0472">Membrane</keyword>
<dbReference type="Ensembl" id="ENSEEET00000037793.2">
    <property type="protein sequence ID" value="ENSEEEP00000037357.1"/>
    <property type="gene ID" value="ENSEEEG00000017757.2"/>
</dbReference>
<accession>A0A4W4GIK2</accession>
<proteinExistence type="inferred from homology"/>
<gene>
    <name evidence="4" type="primary">tmem121b</name>
</gene>
<reference evidence="5" key="2">
    <citation type="journal article" date="2017" name="Sci. Adv.">
        <title>A tail of two voltages: Proteomic comparison of the three electric organs of the electric eel.</title>
        <authorList>
            <person name="Traeger L.L."/>
            <person name="Sabat G."/>
            <person name="Barrett-Wilt G.A."/>
            <person name="Wells G.B."/>
            <person name="Sussman M.R."/>
        </authorList>
    </citation>
    <scope>NUCLEOTIDE SEQUENCE [LARGE SCALE GENOMIC DNA]</scope>
</reference>
<sequence>MNTMIAEIRKNNTVASYPQAEVAIYPDSPVSSAPENGQLFIRSVASRRDTQTTTGSANPEEGSTQPLVSSATAAPSCTMTSGEFMQSTPLFVPRSKKNLFYKILCFMLLVLQGGILDFYLIIFTDLYWCSWIATDLVVISGWGIFFIKNARSKRERACGFHQKSSIFGCNLGEFTFAYLAWLIYVIACTPKVVLILETSILDLIVLKVPFGITGFKITMLLTAPLLFCLINSVIEDPNGAIRYHSQSCFMTTCIDVLDSFTLVELLLKNEIPNVYLKYTVISVYFVALGVPVLWLYELTASRMHCRWIWARFFTSVVVNAPLLVVRCFFVFLYKMPISVFMLKNIFILGCKFLELIEQCVTVRTVRRFARGGNPAQFSHCVSENDMCPHGYVNTLAVNTQS</sequence>
<dbReference type="OMA" id="VFMFKNV"/>
<reference evidence="4" key="5">
    <citation type="submission" date="2025-09" db="UniProtKB">
        <authorList>
            <consortium name="Ensembl"/>
        </authorList>
    </citation>
    <scope>IDENTIFICATION</scope>
</reference>
<feature type="transmembrane region" description="Helical" evidence="3">
    <location>
        <begin position="275"/>
        <end position="296"/>
    </location>
</feature>
<comment type="similarity">
    <text evidence="1">Belongs to the TMEM121 family.</text>
</comment>
<evidence type="ECO:0000256" key="1">
    <source>
        <dbReference type="ARBA" id="ARBA00007711"/>
    </source>
</evidence>
<dbReference type="PANTHER" id="PTHR47399:SF1">
    <property type="entry name" value="TRANSMEMBRANE PROTEIN 121B"/>
    <property type="match status" value="1"/>
</dbReference>
<organism evidence="4 5">
    <name type="scientific">Electrophorus electricus</name>
    <name type="common">Electric eel</name>
    <name type="synonym">Gymnotus electricus</name>
    <dbReference type="NCBI Taxonomy" id="8005"/>
    <lineage>
        <taxon>Eukaryota</taxon>
        <taxon>Metazoa</taxon>
        <taxon>Chordata</taxon>
        <taxon>Craniata</taxon>
        <taxon>Vertebrata</taxon>
        <taxon>Euteleostomi</taxon>
        <taxon>Actinopterygii</taxon>
        <taxon>Neopterygii</taxon>
        <taxon>Teleostei</taxon>
        <taxon>Ostariophysi</taxon>
        <taxon>Gymnotiformes</taxon>
        <taxon>Gymnotoidei</taxon>
        <taxon>Gymnotidae</taxon>
        <taxon>Electrophorus</taxon>
    </lineage>
</organism>
<evidence type="ECO:0000313" key="5">
    <source>
        <dbReference type="Proteomes" id="UP000314983"/>
    </source>
</evidence>
<dbReference type="InterPro" id="IPR026624">
    <property type="entry name" value="CECR6"/>
</dbReference>
<dbReference type="InterPro" id="IPR032776">
    <property type="entry name" value="CECR6/TMEM121"/>
</dbReference>
<keyword evidence="5" id="KW-1185">Reference proteome</keyword>
<name>A0A4W4GIK2_ELEEL</name>
<feature type="transmembrane region" description="Helical" evidence="3">
    <location>
        <begin position="167"/>
        <end position="186"/>
    </location>
</feature>
<dbReference type="Proteomes" id="UP000314983">
    <property type="component" value="Chromosome 7"/>
</dbReference>
<reference evidence="5" key="1">
    <citation type="journal article" date="2014" name="Science">
        <title>Nonhuman genetics. Genomic basis for the convergent evolution of electric organs.</title>
        <authorList>
            <person name="Gallant J.R."/>
            <person name="Traeger L.L."/>
            <person name="Volkening J.D."/>
            <person name="Moffett H."/>
            <person name="Chen P.H."/>
            <person name="Novina C.D."/>
            <person name="Phillips G.N.Jr."/>
            <person name="Anand R."/>
            <person name="Wells G.B."/>
            <person name="Pinch M."/>
            <person name="Guth R."/>
            <person name="Unguez G.A."/>
            <person name="Albert J.S."/>
            <person name="Zakon H.H."/>
            <person name="Samanta M.P."/>
            <person name="Sussman M.R."/>
        </authorList>
    </citation>
    <scope>NUCLEOTIDE SEQUENCE [LARGE SCALE GENOMIC DNA]</scope>
</reference>
<dbReference type="Pfam" id="PF14997">
    <property type="entry name" value="CECR6_TMEM121"/>
    <property type="match status" value="1"/>
</dbReference>
<reference evidence="4" key="3">
    <citation type="submission" date="2020-05" db="EMBL/GenBank/DDBJ databases">
        <title>Electrophorus electricus (electric eel) genome, fEleEle1, primary haplotype.</title>
        <authorList>
            <person name="Myers G."/>
            <person name="Meyer A."/>
            <person name="Fedrigo O."/>
            <person name="Formenti G."/>
            <person name="Rhie A."/>
            <person name="Tracey A."/>
            <person name="Sims Y."/>
            <person name="Jarvis E.D."/>
        </authorList>
    </citation>
    <scope>NUCLEOTIDE SEQUENCE [LARGE SCALE GENOMIC DNA]</scope>
</reference>
<feature type="transmembrane region" description="Helical" evidence="3">
    <location>
        <begin position="217"/>
        <end position="234"/>
    </location>
</feature>
<evidence type="ECO:0000256" key="3">
    <source>
        <dbReference type="SAM" id="Phobius"/>
    </source>
</evidence>
<feature type="region of interest" description="Disordered" evidence="2">
    <location>
        <begin position="47"/>
        <end position="68"/>
    </location>
</feature>
<dbReference type="GeneTree" id="ENSGT00940000154822"/>
<keyword evidence="3" id="KW-1133">Transmembrane helix</keyword>